<dbReference type="SUPFAM" id="SSF81324">
    <property type="entry name" value="Voltage-gated potassium channels"/>
    <property type="match status" value="1"/>
</dbReference>
<evidence type="ECO:0000256" key="12">
    <source>
        <dbReference type="ARBA" id="ARBA00034430"/>
    </source>
</evidence>
<dbReference type="InterPro" id="IPR003131">
    <property type="entry name" value="T1-type_BTB"/>
</dbReference>
<keyword evidence="2" id="KW-0813">Transport</keyword>
<dbReference type="Gene3D" id="1.10.287.70">
    <property type="match status" value="1"/>
</dbReference>
<evidence type="ECO:0000256" key="6">
    <source>
        <dbReference type="ARBA" id="ARBA00022882"/>
    </source>
</evidence>
<evidence type="ECO:0000256" key="4">
    <source>
        <dbReference type="ARBA" id="ARBA00022692"/>
    </source>
</evidence>
<comment type="catalytic activity">
    <reaction evidence="12">
        <text>K(+)(in) = K(+)(out)</text>
        <dbReference type="Rhea" id="RHEA:29463"/>
        <dbReference type="ChEBI" id="CHEBI:29103"/>
    </reaction>
</comment>
<dbReference type="Pfam" id="PF00520">
    <property type="entry name" value="Ion_trans"/>
    <property type="match status" value="1"/>
</dbReference>
<sequence>MAAAAEEEEESQRALHHQRVLINISGLRFETQLGTLNQFPDTLLGDPDKRMRYFDPLRNEYFFDRNRPSFDGILYFYQSGGKLRRPVNVSIDVFADEIRFYQLGEEAMERFREDEGFIKEEEKPLPRNEFQRQPEFSRNIMNIIDIVAIIPYFITLGTELAQEQQAILRVIRLVRVFRIFKLSRHSKGLQILGQTLKASMRELGLLIFFLFIGVILFSSAVYFAEADDPDSHFSSIPDAFWWAVVTMTTVGYGDMRPVTVGGKIVGSLCAIAGVLTIALPVPVIVSNFNYFYHRGTDNEEQAILKEEPSSAQGSSAGGELKRSRSKNSLNKSVVHLENSEGINNGTGSLEKTNIKAKSNLDLRKSLYALCLDTNRETDL</sequence>
<dbReference type="PANTHER" id="PTHR11537:SF250">
    <property type="entry name" value="POTASSIUM VOLTAGE-GATED CHANNEL SUBFAMILY A MEMBER 5"/>
    <property type="match status" value="1"/>
</dbReference>
<dbReference type="InterPro" id="IPR000210">
    <property type="entry name" value="BTB/POZ_dom"/>
</dbReference>
<dbReference type="Gene3D" id="3.30.710.10">
    <property type="entry name" value="Potassium Channel Kv1.1, Chain A"/>
    <property type="match status" value="1"/>
</dbReference>
<evidence type="ECO:0000313" key="17">
    <source>
        <dbReference type="Proteomes" id="UP000765507"/>
    </source>
</evidence>
<keyword evidence="4 14" id="KW-0812">Transmembrane</keyword>
<dbReference type="FunFam" id="3.30.710.10:FF:000012">
    <property type="entry name" value="Potassium voltage-gated channel subfamily A member 10"/>
    <property type="match status" value="1"/>
</dbReference>
<comment type="subcellular location">
    <subcellularLocation>
        <location evidence="1">Membrane</location>
        <topology evidence="1">Multi-pass membrane protein</topology>
    </subcellularLocation>
</comment>
<keyword evidence="9" id="KW-0406">Ion transport</keyword>
<dbReference type="GO" id="GO:0005251">
    <property type="term" value="F:delayed rectifier potassium channel activity"/>
    <property type="evidence" value="ECO:0007669"/>
    <property type="project" value="TreeGrafter"/>
</dbReference>
<evidence type="ECO:0000256" key="2">
    <source>
        <dbReference type="ARBA" id="ARBA00022448"/>
    </source>
</evidence>
<dbReference type="FunFam" id="1.10.287.70:FF:000002">
    <property type="entry name" value="Potassium voltage-gated channel subfamily a member"/>
    <property type="match status" value="1"/>
</dbReference>
<dbReference type="Gene3D" id="1.10.287.930">
    <property type="entry name" value="Mammalian shaker kv1.2 potassium channel- beta subunit complex"/>
    <property type="match status" value="1"/>
</dbReference>
<accession>A0A8T1SCT6</accession>
<evidence type="ECO:0000256" key="1">
    <source>
        <dbReference type="ARBA" id="ARBA00004141"/>
    </source>
</evidence>
<comment type="caution">
    <text evidence="16">The sequence shown here is derived from an EMBL/GenBank/DDBJ whole genome shotgun (WGS) entry which is preliminary data.</text>
</comment>
<feature type="transmembrane region" description="Helical" evidence="14">
    <location>
        <begin position="203"/>
        <end position="224"/>
    </location>
</feature>
<organism evidence="16 17">
    <name type="scientific">Chelydra serpentina</name>
    <name type="common">Snapping turtle</name>
    <name type="synonym">Testudo serpentina</name>
    <dbReference type="NCBI Taxonomy" id="8475"/>
    <lineage>
        <taxon>Eukaryota</taxon>
        <taxon>Metazoa</taxon>
        <taxon>Chordata</taxon>
        <taxon>Craniata</taxon>
        <taxon>Vertebrata</taxon>
        <taxon>Euteleostomi</taxon>
        <taxon>Archelosauria</taxon>
        <taxon>Testudinata</taxon>
        <taxon>Testudines</taxon>
        <taxon>Cryptodira</taxon>
        <taxon>Durocryptodira</taxon>
        <taxon>Americhelydia</taxon>
        <taxon>Chelydroidea</taxon>
        <taxon>Chelydridae</taxon>
        <taxon>Chelydra</taxon>
    </lineage>
</organism>
<evidence type="ECO:0000256" key="13">
    <source>
        <dbReference type="SAM" id="MobiDB-lite"/>
    </source>
</evidence>
<dbReference type="PRINTS" id="PR01496">
    <property type="entry name" value="SHAKERCHANEL"/>
</dbReference>
<feature type="domain" description="BTB" evidence="15">
    <location>
        <begin position="18"/>
        <end position="118"/>
    </location>
</feature>
<keyword evidence="11" id="KW-0407">Ion channel</keyword>
<dbReference type="InterPro" id="IPR003972">
    <property type="entry name" value="K_chnl_volt-dep_Kv1"/>
</dbReference>
<feature type="transmembrane region" description="Helical" evidence="14">
    <location>
        <begin position="264"/>
        <end position="285"/>
    </location>
</feature>
<evidence type="ECO:0000256" key="9">
    <source>
        <dbReference type="ARBA" id="ARBA00023065"/>
    </source>
</evidence>
<dbReference type="GO" id="GO:0051260">
    <property type="term" value="P:protein homooligomerization"/>
    <property type="evidence" value="ECO:0007669"/>
    <property type="project" value="InterPro"/>
</dbReference>
<evidence type="ECO:0000256" key="7">
    <source>
        <dbReference type="ARBA" id="ARBA00022958"/>
    </source>
</evidence>
<protein>
    <submittedName>
        <fullName evidence="16">Potassium voltage-gated channel subfamily A member 5</fullName>
    </submittedName>
</protein>
<dbReference type="PANTHER" id="PTHR11537">
    <property type="entry name" value="VOLTAGE-GATED POTASSIUM CHANNEL"/>
    <property type="match status" value="1"/>
</dbReference>
<evidence type="ECO:0000256" key="8">
    <source>
        <dbReference type="ARBA" id="ARBA00022989"/>
    </source>
</evidence>
<evidence type="ECO:0000256" key="14">
    <source>
        <dbReference type="SAM" id="Phobius"/>
    </source>
</evidence>
<feature type="region of interest" description="Disordered" evidence="13">
    <location>
        <begin position="306"/>
        <end position="328"/>
    </location>
</feature>
<name>A0A8T1SCT6_CHESE</name>
<keyword evidence="3" id="KW-0633">Potassium transport</keyword>
<dbReference type="InterPro" id="IPR011333">
    <property type="entry name" value="SKP1/BTB/POZ_sf"/>
</dbReference>
<keyword evidence="7" id="KW-0630">Potassium</keyword>
<dbReference type="SUPFAM" id="SSF54695">
    <property type="entry name" value="POZ domain"/>
    <property type="match status" value="1"/>
</dbReference>
<evidence type="ECO:0000256" key="11">
    <source>
        <dbReference type="ARBA" id="ARBA00023303"/>
    </source>
</evidence>
<dbReference type="InterPro" id="IPR028325">
    <property type="entry name" value="VG_K_chnl"/>
</dbReference>
<dbReference type="AlphaFoldDB" id="A0A8T1SCT6"/>
<dbReference type="OrthoDB" id="415460at2759"/>
<proteinExistence type="predicted"/>
<keyword evidence="6" id="KW-0851">Voltage-gated channel</keyword>
<evidence type="ECO:0000256" key="5">
    <source>
        <dbReference type="ARBA" id="ARBA00022826"/>
    </source>
</evidence>
<keyword evidence="5" id="KW-0631">Potassium channel</keyword>
<dbReference type="GO" id="GO:0001508">
    <property type="term" value="P:action potential"/>
    <property type="evidence" value="ECO:0007669"/>
    <property type="project" value="TreeGrafter"/>
</dbReference>
<evidence type="ECO:0000256" key="10">
    <source>
        <dbReference type="ARBA" id="ARBA00023136"/>
    </source>
</evidence>
<keyword evidence="17" id="KW-1185">Reference proteome</keyword>
<keyword evidence="10 14" id="KW-0472">Membrane</keyword>
<evidence type="ECO:0000313" key="16">
    <source>
        <dbReference type="EMBL" id="KAG6926393.1"/>
    </source>
</evidence>
<dbReference type="GO" id="GO:0008076">
    <property type="term" value="C:voltage-gated potassium channel complex"/>
    <property type="evidence" value="ECO:0007669"/>
    <property type="project" value="InterPro"/>
</dbReference>
<dbReference type="CDD" id="cd18406">
    <property type="entry name" value="BTB_POZ_KCNA5"/>
    <property type="match status" value="1"/>
</dbReference>
<evidence type="ECO:0000256" key="3">
    <source>
        <dbReference type="ARBA" id="ARBA00022538"/>
    </source>
</evidence>
<dbReference type="InterPro" id="IPR005821">
    <property type="entry name" value="Ion_trans_dom"/>
</dbReference>
<dbReference type="EMBL" id="JAHGAV010000324">
    <property type="protein sequence ID" value="KAG6926393.1"/>
    <property type="molecule type" value="Genomic_DNA"/>
</dbReference>
<evidence type="ECO:0000259" key="15">
    <source>
        <dbReference type="SMART" id="SM00225"/>
    </source>
</evidence>
<reference evidence="16 17" key="1">
    <citation type="journal article" date="2020" name="G3 (Bethesda)">
        <title>Draft Genome of the Common Snapping Turtle, Chelydra serpentina, a Model for Phenotypic Plasticity in Reptiles.</title>
        <authorList>
            <person name="Das D."/>
            <person name="Singh S.K."/>
            <person name="Bierstedt J."/>
            <person name="Erickson A."/>
            <person name="Galli G.L.J."/>
            <person name="Crossley D.A. 2nd"/>
            <person name="Rhen T."/>
        </authorList>
    </citation>
    <scope>NUCLEOTIDE SEQUENCE [LARGE SCALE GENOMIC DNA]</scope>
    <source>
        <strain evidence="16">KW</strain>
    </source>
</reference>
<dbReference type="GO" id="GO:0014704">
    <property type="term" value="C:intercalated disc"/>
    <property type="evidence" value="ECO:0007669"/>
    <property type="project" value="TreeGrafter"/>
</dbReference>
<dbReference type="Proteomes" id="UP000765507">
    <property type="component" value="Unassembled WGS sequence"/>
</dbReference>
<dbReference type="SMART" id="SM00225">
    <property type="entry name" value="BTB"/>
    <property type="match status" value="1"/>
</dbReference>
<dbReference type="Pfam" id="PF02214">
    <property type="entry name" value="BTB_2"/>
    <property type="match status" value="1"/>
</dbReference>
<gene>
    <name evidence="16" type="primary">KCNA5</name>
    <name evidence="16" type="ORF">G0U57_012169</name>
</gene>
<keyword evidence="8 14" id="KW-1133">Transmembrane helix</keyword>